<evidence type="ECO:0000313" key="8">
    <source>
        <dbReference type="EMBL" id="MFD1324845.1"/>
    </source>
</evidence>
<feature type="transmembrane region" description="Helical" evidence="7">
    <location>
        <begin position="12"/>
        <end position="33"/>
    </location>
</feature>
<name>A0ABW3YMS0_9ACTN</name>
<accession>A0ABW3YMS0</accession>
<dbReference type="EMBL" id="JBHTMP010000059">
    <property type="protein sequence ID" value="MFD1324845.1"/>
    <property type="molecule type" value="Genomic_DNA"/>
</dbReference>
<evidence type="ECO:0000313" key="9">
    <source>
        <dbReference type="Proteomes" id="UP001597260"/>
    </source>
</evidence>
<feature type="transmembrane region" description="Helical" evidence="7">
    <location>
        <begin position="130"/>
        <end position="151"/>
    </location>
</feature>
<feature type="transmembrane region" description="Helical" evidence="7">
    <location>
        <begin position="163"/>
        <end position="190"/>
    </location>
</feature>
<reference evidence="9" key="1">
    <citation type="journal article" date="2019" name="Int. J. Syst. Evol. Microbiol.">
        <title>The Global Catalogue of Microorganisms (GCM) 10K type strain sequencing project: providing services to taxonomists for standard genome sequencing and annotation.</title>
        <authorList>
            <consortium name="The Broad Institute Genomics Platform"/>
            <consortium name="The Broad Institute Genome Sequencing Center for Infectious Disease"/>
            <person name="Wu L."/>
            <person name="Ma J."/>
        </authorList>
    </citation>
    <scope>NUCLEOTIDE SEQUENCE [LARGE SCALE GENOMIC DNA]</scope>
    <source>
        <strain evidence="9">JCM 31037</strain>
    </source>
</reference>
<keyword evidence="4 7" id="KW-0812">Transmembrane</keyword>
<keyword evidence="3" id="KW-1003">Cell membrane</keyword>
<gene>
    <name evidence="8" type="primary">leuE</name>
    <name evidence="8" type="ORF">ACFQ4H_27545</name>
</gene>
<evidence type="ECO:0000256" key="2">
    <source>
        <dbReference type="ARBA" id="ARBA00007928"/>
    </source>
</evidence>
<evidence type="ECO:0000256" key="7">
    <source>
        <dbReference type="SAM" id="Phobius"/>
    </source>
</evidence>
<comment type="subcellular location">
    <subcellularLocation>
        <location evidence="1">Cell membrane</location>
        <topology evidence="1">Multi-pass membrane protein</topology>
    </subcellularLocation>
</comment>
<dbReference type="PANTHER" id="PTHR30086:SF15">
    <property type="entry name" value="LEUCINE EFFLUX PROTEIN"/>
    <property type="match status" value="1"/>
</dbReference>
<comment type="caution">
    <text evidence="8">The sequence shown here is derived from an EMBL/GenBank/DDBJ whole genome shotgun (WGS) entry which is preliminary data.</text>
</comment>
<protein>
    <submittedName>
        <fullName evidence="8">Leucine efflux protein LeuE</fullName>
    </submittedName>
</protein>
<dbReference type="PANTHER" id="PTHR30086">
    <property type="entry name" value="ARGININE EXPORTER PROTEIN ARGO"/>
    <property type="match status" value="1"/>
</dbReference>
<keyword evidence="6 7" id="KW-0472">Membrane</keyword>
<dbReference type="Proteomes" id="UP001597260">
    <property type="component" value="Unassembled WGS sequence"/>
</dbReference>
<dbReference type="NCBIfam" id="NF008201">
    <property type="entry name" value="PRK10958.1"/>
    <property type="match status" value="1"/>
</dbReference>
<sequence>MMSPVLGITDIWTYVLGTIAIILLPGPNSLFVLSTAARRGIPAGYRAAAGVFLGDTVLMVLSAAGVASLLQTYPPIFMVIKYAGAAYLGYLGLNMLRGAWRRWRSRNDPNAPRLIDAAEPAAVRHPFRRAAVICLLNPKAILFFISFFIQFVDPSYAYPALSFLLLGLIAQATSMLYLTVLIFAGSYLAAQFRQRQRLATGVKTGIGVLFIGFSLKLATASAG</sequence>
<proteinExistence type="inferred from homology"/>
<evidence type="ECO:0000256" key="4">
    <source>
        <dbReference type="ARBA" id="ARBA00022692"/>
    </source>
</evidence>
<dbReference type="RefSeq" id="WP_377576138.1">
    <property type="nucleotide sequence ID" value="NZ_JBHTMP010000059.1"/>
</dbReference>
<evidence type="ECO:0000256" key="1">
    <source>
        <dbReference type="ARBA" id="ARBA00004651"/>
    </source>
</evidence>
<dbReference type="PIRSF" id="PIRSF006324">
    <property type="entry name" value="LeuE"/>
    <property type="match status" value="1"/>
</dbReference>
<evidence type="ECO:0000256" key="3">
    <source>
        <dbReference type="ARBA" id="ARBA00022475"/>
    </source>
</evidence>
<comment type="similarity">
    <text evidence="2">Belongs to the Rht family.</text>
</comment>
<evidence type="ECO:0000256" key="5">
    <source>
        <dbReference type="ARBA" id="ARBA00022989"/>
    </source>
</evidence>
<dbReference type="InterPro" id="IPR001123">
    <property type="entry name" value="LeuE-type"/>
</dbReference>
<feature type="transmembrane region" description="Helical" evidence="7">
    <location>
        <begin position="76"/>
        <end position="96"/>
    </location>
</feature>
<dbReference type="Pfam" id="PF01810">
    <property type="entry name" value="LysE"/>
    <property type="match status" value="1"/>
</dbReference>
<evidence type="ECO:0000256" key="6">
    <source>
        <dbReference type="ARBA" id="ARBA00023136"/>
    </source>
</evidence>
<feature type="transmembrane region" description="Helical" evidence="7">
    <location>
        <begin position="45"/>
        <end position="70"/>
    </location>
</feature>
<keyword evidence="5 7" id="KW-1133">Transmembrane helix</keyword>
<keyword evidence="9" id="KW-1185">Reference proteome</keyword>
<organism evidence="8 9">
    <name type="scientific">Micromonospora sonneratiae</name>
    <dbReference type="NCBI Taxonomy" id="1184706"/>
    <lineage>
        <taxon>Bacteria</taxon>
        <taxon>Bacillati</taxon>
        <taxon>Actinomycetota</taxon>
        <taxon>Actinomycetes</taxon>
        <taxon>Micromonosporales</taxon>
        <taxon>Micromonosporaceae</taxon>
        <taxon>Micromonospora</taxon>
    </lineage>
</organism>